<feature type="compositionally biased region" description="Polar residues" evidence="1">
    <location>
        <begin position="61"/>
        <end position="76"/>
    </location>
</feature>
<dbReference type="EMBL" id="GL945438">
    <property type="protein sequence ID" value="EGO21585.1"/>
    <property type="molecule type" value="Genomic_DNA"/>
</dbReference>
<dbReference type="Proteomes" id="UP000008064">
    <property type="component" value="Unassembled WGS sequence"/>
</dbReference>
<dbReference type="RefSeq" id="XP_007321371.1">
    <property type="nucleotide sequence ID" value="XM_007321309.1"/>
</dbReference>
<organism>
    <name type="scientific">Serpula lacrymans var. lacrymans (strain S7.9)</name>
    <name type="common">Dry rot fungus</name>
    <dbReference type="NCBI Taxonomy" id="578457"/>
    <lineage>
        <taxon>Eukaryota</taxon>
        <taxon>Fungi</taxon>
        <taxon>Dikarya</taxon>
        <taxon>Basidiomycota</taxon>
        <taxon>Agaricomycotina</taxon>
        <taxon>Agaricomycetes</taxon>
        <taxon>Agaricomycetidae</taxon>
        <taxon>Boletales</taxon>
        <taxon>Coniophorineae</taxon>
        <taxon>Serpulaceae</taxon>
        <taxon>Serpula</taxon>
    </lineage>
</organism>
<dbReference type="KEGG" id="sla:SERLADRAFT_474131"/>
<name>F8P4P8_SERL9</name>
<gene>
    <name evidence="2" type="ORF">SERLADRAFT_474131</name>
</gene>
<accession>F8P4P8</accession>
<proteinExistence type="predicted"/>
<evidence type="ECO:0000256" key="1">
    <source>
        <dbReference type="SAM" id="MobiDB-lite"/>
    </source>
</evidence>
<reference evidence="2" key="1">
    <citation type="submission" date="2011-04" db="EMBL/GenBank/DDBJ databases">
        <title>Evolution of plant cell wall degrading machinery underlies the functional diversity of forest fungi.</title>
        <authorList>
            <consortium name="US DOE Joint Genome Institute (JGI-PGF)"/>
            <person name="Eastwood D.C."/>
            <person name="Floudas D."/>
            <person name="Binder M."/>
            <person name="Majcherczyk A."/>
            <person name="Schneider P."/>
            <person name="Aerts A."/>
            <person name="Asiegbu F.O."/>
            <person name="Baker S.E."/>
            <person name="Barry K."/>
            <person name="Bendiksby M."/>
            <person name="Blumentritt M."/>
            <person name="Coutinho P.M."/>
            <person name="Cullen D."/>
            <person name="Cullen D."/>
            <person name="Gathman A."/>
            <person name="Goodell B."/>
            <person name="Henrissat B."/>
            <person name="Ihrmark K."/>
            <person name="Kauserud H."/>
            <person name="Kohler A."/>
            <person name="LaButti K."/>
            <person name="Lapidus A."/>
            <person name="Lavin J.L."/>
            <person name="Lee Y.-H."/>
            <person name="Lindquist E."/>
            <person name="Lilly W."/>
            <person name="Lucas S."/>
            <person name="Morin E."/>
            <person name="Murat C."/>
            <person name="Oguiza J.A."/>
            <person name="Park J."/>
            <person name="Pisabarro A.G."/>
            <person name="Riley R."/>
            <person name="Rosling A."/>
            <person name="Salamov A."/>
            <person name="Schmidt O."/>
            <person name="Schmutz J."/>
            <person name="Skrede I."/>
            <person name="Stenlid J."/>
            <person name="Wiebenga A."/>
            <person name="Xie X."/>
            <person name="Kues U."/>
            <person name="Hibbett D.S."/>
            <person name="Hoffmeister D."/>
            <person name="Hogberg N."/>
            <person name="Martin F."/>
            <person name="Grigoriev I.V."/>
            <person name="Watkinson S.C."/>
        </authorList>
    </citation>
    <scope>NUCLEOTIDE SEQUENCE</scope>
    <source>
        <strain evidence="2">S7.9</strain>
    </source>
</reference>
<dbReference type="AlphaFoldDB" id="F8P4P8"/>
<evidence type="ECO:0000313" key="2">
    <source>
        <dbReference type="EMBL" id="EGO21585.1"/>
    </source>
</evidence>
<protein>
    <submittedName>
        <fullName evidence="2">Uncharacterized protein</fullName>
    </submittedName>
</protein>
<feature type="compositionally biased region" description="Basic and acidic residues" evidence="1">
    <location>
        <begin position="95"/>
        <end position="108"/>
    </location>
</feature>
<feature type="region of interest" description="Disordered" evidence="1">
    <location>
        <begin position="1"/>
        <end position="130"/>
    </location>
</feature>
<dbReference type="GeneID" id="18820430"/>
<feature type="compositionally biased region" description="Basic and acidic residues" evidence="1">
    <location>
        <begin position="1"/>
        <end position="18"/>
    </location>
</feature>
<sequence>MDDRRRRDDRFGNWRDRSPSVSPRRRAPSIHAPRSDHRRSRSPTRSQSPRRRDIRQRSRTHSQTSKSASRTTSPRSRGQLYSHPTSVVSRSPAHIGHEGTRHHEHEGSGKPQRYSRSISRPRDAPPFLDQ</sequence>
<feature type="compositionally biased region" description="Basic residues" evidence="1">
    <location>
        <begin position="36"/>
        <end position="60"/>
    </location>
</feature>
<dbReference type="HOGENOM" id="CLU_1943252_0_0_1"/>
<feature type="non-terminal residue" evidence="2">
    <location>
        <position position="130"/>
    </location>
</feature>